<comment type="caution">
    <text evidence="3">The sequence shown here is derived from an EMBL/GenBank/DDBJ whole genome shotgun (WGS) entry which is preliminary data.</text>
</comment>
<dbReference type="Pfam" id="PF00497">
    <property type="entry name" value="SBP_bac_3"/>
    <property type="match status" value="1"/>
</dbReference>
<feature type="domain" description="Solute-binding protein family 3/N-terminal" evidence="2">
    <location>
        <begin position="34"/>
        <end position="253"/>
    </location>
</feature>
<dbReference type="EMBL" id="JAAZSR010000046">
    <property type="protein sequence ID" value="NKX49902.1"/>
    <property type="molecule type" value="Genomic_DNA"/>
</dbReference>
<keyword evidence="1" id="KW-0732">Signal</keyword>
<protein>
    <submittedName>
        <fullName evidence="3">Amino acid ABC transporter substrate-binding protein</fullName>
    </submittedName>
</protein>
<keyword evidence="4" id="KW-1185">Reference proteome</keyword>
<dbReference type="PANTHER" id="PTHR35936">
    <property type="entry name" value="MEMBRANE-BOUND LYTIC MUREIN TRANSGLYCOSYLASE F"/>
    <property type="match status" value="1"/>
</dbReference>
<dbReference type="SMART" id="SM00062">
    <property type="entry name" value="PBPb"/>
    <property type="match status" value="1"/>
</dbReference>
<proteinExistence type="predicted"/>
<evidence type="ECO:0000313" key="3">
    <source>
        <dbReference type="EMBL" id="NKX49902.1"/>
    </source>
</evidence>
<dbReference type="CDD" id="cd13530">
    <property type="entry name" value="PBP2_peptides_like"/>
    <property type="match status" value="1"/>
</dbReference>
<dbReference type="Proteomes" id="UP000523795">
    <property type="component" value="Unassembled WGS sequence"/>
</dbReference>
<evidence type="ECO:0000313" key="4">
    <source>
        <dbReference type="Proteomes" id="UP000523795"/>
    </source>
</evidence>
<dbReference type="PANTHER" id="PTHR35936:SF19">
    <property type="entry name" value="AMINO-ACID-BINDING PROTEIN YXEM-RELATED"/>
    <property type="match status" value="1"/>
</dbReference>
<name>A0ABX1JKR0_9MICC</name>
<reference evidence="3 4" key="1">
    <citation type="submission" date="2020-04" db="EMBL/GenBank/DDBJ databases">
        <authorList>
            <person name="Liu S."/>
        </authorList>
    </citation>
    <scope>NUCLEOTIDE SEQUENCE [LARGE SCALE GENOMIC DNA]</scope>
    <source>
        <strain evidence="3 4">CGMCC 1.15091</strain>
    </source>
</reference>
<sequence length="263" mass="28314">MGPVLRRHHRVGARDVLGDHPVSRNSTLSPGVPRLACIDSEAPPLFNLADRAGNRRGYEPEAAALVASVLGLRVEWAYLAWDDMLPAVRDHRVDAVWCGQGIIPERQAVVNFTDPYAVFDETVLVRKGDPARAPEDLAGYRVAAIEGSANMRLAVTFPGAEPVAFTGEDVFGDMLAALRNGEVDAMVDDDVATVPLGGDPAYDVAFTVRTGNRWGIGVAKDNPFLLAEINAALAAVVSDGRLERVWTKWMPHLQFPLGTGVPA</sequence>
<dbReference type="Gene3D" id="3.40.190.10">
    <property type="entry name" value="Periplasmic binding protein-like II"/>
    <property type="match status" value="2"/>
</dbReference>
<evidence type="ECO:0000256" key="1">
    <source>
        <dbReference type="ARBA" id="ARBA00022729"/>
    </source>
</evidence>
<dbReference type="InterPro" id="IPR001638">
    <property type="entry name" value="Solute-binding_3/MltF_N"/>
</dbReference>
<dbReference type="SUPFAM" id="SSF53850">
    <property type="entry name" value="Periplasmic binding protein-like II"/>
    <property type="match status" value="1"/>
</dbReference>
<accession>A0ABX1JKR0</accession>
<evidence type="ECO:0000259" key="2">
    <source>
        <dbReference type="SMART" id="SM00062"/>
    </source>
</evidence>
<organism evidence="3 4">
    <name type="scientific">Arthrobacter deserti</name>
    <dbReference type="NCBI Taxonomy" id="1742687"/>
    <lineage>
        <taxon>Bacteria</taxon>
        <taxon>Bacillati</taxon>
        <taxon>Actinomycetota</taxon>
        <taxon>Actinomycetes</taxon>
        <taxon>Micrococcales</taxon>
        <taxon>Micrococcaceae</taxon>
        <taxon>Arthrobacter</taxon>
    </lineage>
</organism>
<gene>
    <name evidence="3" type="ORF">HER39_04795</name>
</gene>